<dbReference type="HOGENOM" id="CLU_109798_0_0_2"/>
<dbReference type="AlphaFoldDB" id="E1RD24"/>
<evidence type="ECO:0000313" key="1">
    <source>
        <dbReference type="EMBL" id="ADN35924.1"/>
    </source>
</evidence>
<sequence>MTAIDFFTEEESAKITLGTILPQILPNGTECNVFSFRGKKDMLGKLPNRLRAYHHEPLSSHKIVVLIDSDHQDCTELKFKLEQIVANAGLVTKTTDCKSFRVVNRIVVEELEAWFFGDIHALSSAYSSVPKSLCAKKGYEFPDKIHDPSEKLSHLLKKEYSGKMPKLEVAGRISRHMIAERNISLSFREFCDGVCACVGQPGLFR</sequence>
<keyword evidence="2" id="KW-1185">Reference proteome</keyword>
<gene>
    <name evidence="1" type="ordered locus">Mpet_1158</name>
</gene>
<dbReference type="Proteomes" id="UP000006565">
    <property type="component" value="Chromosome"/>
</dbReference>
<reference evidence="1 2" key="1">
    <citation type="journal article" date="2010" name="Stand. Genomic Sci.">
        <title>Complete genome sequence of Methanoplanus petrolearius type strain (SEBR 4847).</title>
        <authorList>
            <person name="Brambilla E."/>
            <person name="Djao O.D."/>
            <person name="Daligault H."/>
            <person name="Lapidus A."/>
            <person name="Lucas S."/>
            <person name="Hammon N."/>
            <person name="Nolan M."/>
            <person name="Tice H."/>
            <person name="Cheng J.F."/>
            <person name="Han C."/>
            <person name="Tapia R."/>
            <person name="Goodwin L."/>
            <person name="Pitluck S."/>
            <person name="Liolios K."/>
            <person name="Ivanova N."/>
            <person name="Mavromatis K."/>
            <person name="Mikhailova N."/>
            <person name="Pati A."/>
            <person name="Chen A."/>
            <person name="Palaniappan K."/>
            <person name="Land M."/>
            <person name="Hauser L."/>
            <person name="Chang Y.J."/>
            <person name="Jeffries C.D."/>
            <person name="Rohde M."/>
            <person name="Spring S."/>
            <person name="Sikorski J."/>
            <person name="Goker M."/>
            <person name="Woyke T."/>
            <person name="Bristow J."/>
            <person name="Eisen J.A."/>
            <person name="Markowitz V."/>
            <person name="Hugenholtz P."/>
            <person name="Kyrpides N.C."/>
            <person name="Klenk H.P."/>
        </authorList>
    </citation>
    <scope>NUCLEOTIDE SEQUENCE [LARGE SCALE GENOMIC DNA]</scope>
    <source>
        <strain evidence="2">DSM 11571 / OCM 486 / SEBR 4847</strain>
    </source>
</reference>
<dbReference type="GeneID" id="9743623"/>
<dbReference type="InterPro" id="IPR025455">
    <property type="entry name" value="DUF4276"/>
</dbReference>
<organism evidence="1 2">
    <name type="scientific">Methanolacinia petrolearia (strain DSM 11571 / OCM 486 / SEBR 4847)</name>
    <name type="common">Methanoplanus petrolearius</name>
    <dbReference type="NCBI Taxonomy" id="679926"/>
    <lineage>
        <taxon>Archaea</taxon>
        <taxon>Methanobacteriati</taxon>
        <taxon>Methanobacteriota</taxon>
        <taxon>Stenosarchaea group</taxon>
        <taxon>Methanomicrobia</taxon>
        <taxon>Methanomicrobiales</taxon>
        <taxon>Methanomicrobiaceae</taxon>
        <taxon>Methanolacinia</taxon>
    </lineage>
</organism>
<evidence type="ECO:0008006" key="3">
    <source>
        <dbReference type="Google" id="ProtNLM"/>
    </source>
</evidence>
<evidence type="ECO:0000313" key="2">
    <source>
        <dbReference type="Proteomes" id="UP000006565"/>
    </source>
</evidence>
<dbReference type="eggNOG" id="arCOG13745">
    <property type="taxonomic scope" value="Archaea"/>
</dbReference>
<proteinExistence type="predicted"/>
<dbReference type="RefSeq" id="WP_013329102.1">
    <property type="nucleotide sequence ID" value="NC_014507.1"/>
</dbReference>
<dbReference type="OrthoDB" id="109635at2157"/>
<protein>
    <recommendedName>
        <fullName evidence="3">DUF4276 domain-containing protein</fullName>
    </recommendedName>
</protein>
<accession>E1RD24</accession>
<dbReference type="EMBL" id="CP002117">
    <property type="protein sequence ID" value="ADN35924.1"/>
    <property type="molecule type" value="Genomic_DNA"/>
</dbReference>
<dbReference type="KEGG" id="mpi:Mpet_1158"/>
<dbReference type="STRING" id="679926.Mpet_1158"/>
<dbReference type="Pfam" id="PF14103">
    <property type="entry name" value="DUF4276"/>
    <property type="match status" value="1"/>
</dbReference>
<name>E1RD24_METP4</name>